<dbReference type="CDD" id="cd06442">
    <property type="entry name" value="DPM1_like"/>
    <property type="match status" value="1"/>
</dbReference>
<dbReference type="SUPFAM" id="SSF53448">
    <property type="entry name" value="Nucleotide-diphospho-sugar transferases"/>
    <property type="match status" value="1"/>
</dbReference>
<protein>
    <submittedName>
        <fullName evidence="5">Polyprenol monophosphomannose synthase</fullName>
    </submittedName>
</protein>
<comment type="similarity">
    <text evidence="1">Belongs to the glycosyltransferase 2 family.</text>
</comment>
<sequence>MVARYPPATGAQHTVKALVIVPTYNESANLAWIVERILTAQPDVDVLVVDDGSPDGTGEIADRLAADDPRIHAMHRAGKQGLGAAYRAGFVWGLERDYDVLVEMDADGSHRPEDLGRLLAASDGGADLVLGSRWVPGGGVVNWPWHRRLISRGGTFYARLMLGIGIHDATGGFRAFRRETLERLPMADVESQGYCFQIDMARRVVDAGMTVVEVPITFVERERGESKMSAAIVREALWRVTVWGLARMVPQRQRPRP</sequence>
<keyword evidence="2" id="KW-0328">Glycosyltransferase</keyword>
<evidence type="ECO:0000256" key="3">
    <source>
        <dbReference type="ARBA" id="ARBA00022679"/>
    </source>
</evidence>
<organism evidence="5 6">
    <name type="scientific">Aeromicrobium wangtongii</name>
    <dbReference type="NCBI Taxonomy" id="2969247"/>
    <lineage>
        <taxon>Bacteria</taxon>
        <taxon>Bacillati</taxon>
        <taxon>Actinomycetota</taxon>
        <taxon>Actinomycetes</taxon>
        <taxon>Propionibacteriales</taxon>
        <taxon>Nocardioidaceae</taxon>
        <taxon>Aeromicrobium</taxon>
    </lineage>
</organism>
<dbReference type="PANTHER" id="PTHR43398:SF1">
    <property type="entry name" value="DOLICHOL-PHOSPHATE MANNOSYLTRANSFERASE SUBUNIT 1"/>
    <property type="match status" value="1"/>
</dbReference>
<evidence type="ECO:0000313" key="5">
    <source>
        <dbReference type="EMBL" id="UUP12101.1"/>
    </source>
</evidence>
<keyword evidence="3" id="KW-0808">Transferase</keyword>
<dbReference type="InterPro" id="IPR039528">
    <property type="entry name" value="DPM1-like"/>
</dbReference>
<proteinExistence type="inferred from homology"/>
<evidence type="ECO:0000313" key="6">
    <source>
        <dbReference type="Proteomes" id="UP001316184"/>
    </source>
</evidence>
<dbReference type="PANTHER" id="PTHR43398">
    <property type="entry name" value="DOLICHOL-PHOSPHATE MANNOSYLTRANSFERASE SUBUNIT 1"/>
    <property type="match status" value="1"/>
</dbReference>
<keyword evidence="6" id="KW-1185">Reference proteome</keyword>
<dbReference type="InterPro" id="IPR001173">
    <property type="entry name" value="Glyco_trans_2-like"/>
</dbReference>
<dbReference type="InterPro" id="IPR029044">
    <property type="entry name" value="Nucleotide-diphossugar_trans"/>
</dbReference>
<name>A0ABY5M8H3_9ACTN</name>
<evidence type="ECO:0000256" key="2">
    <source>
        <dbReference type="ARBA" id="ARBA00022676"/>
    </source>
</evidence>
<evidence type="ECO:0000259" key="4">
    <source>
        <dbReference type="Pfam" id="PF00535"/>
    </source>
</evidence>
<gene>
    <name evidence="5" type="ORF">NQV15_09535</name>
</gene>
<dbReference type="Gene3D" id="3.90.550.10">
    <property type="entry name" value="Spore Coat Polysaccharide Biosynthesis Protein SpsA, Chain A"/>
    <property type="match status" value="1"/>
</dbReference>
<dbReference type="EMBL" id="CP102173">
    <property type="protein sequence ID" value="UUP12101.1"/>
    <property type="molecule type" value="Genomic_DNA"/>
</dbReference>
<dbReference type="Pfam" id="PF00535">
    <property type="entry name" value="Glycos_transf_2"/>
    <property type="match status" value="1"/>
</dbReference>
<dbReference type="RefSeq" id="WP_232399588.1">
    <property type="nucleotide sequence ID" value="NZ_CP102173.1"/>
</dbReference>
<accession>A0ABY5M8H3</accession>
<dbReference type="Proteomes" id="UP001316184">
    <property type="component" value="Chromosome"/>
</dbReference>
<evidence type="ECO:0000256" key="1">
    <source>
        <dbReference type="ARBA" id="ARBA00006739"/>
    </source>
</evidence>
<feature type="domain" description="Glycosyltransferase 2-like" evidence="4">
    <location>
        <begin position="19"/>
        <end position="183"/>
    </location>
</feature>
<reference evidence="5 6" key="1">
    <citation type="submission" date="2022-08" db="EMBL/GenBank/DDBJ databases">
        <title>novel species in genus Aeromicrobium.</title>
        <authorList>
            <person name="Ye L."/>
        </authorList>
    </citation>
    <scope>NUCLEOTIDE SEQUENCE [LARGE SCALE GENOMIC DNA]</scope>
    <source>
        <strain evidence="6">zg-Y1379</strain>
    </source>
</reference>